<protein>
    <submittedName>
        <fullName evidence="1">Uncharacterized protein</fullName>
    </submittedName>
</protein>
<dbReference type="SUPFAM" id="SSF52047">
    <property type="entry name" value="RNI-like"/>
    <property type="match status" value="1"/>
</dbReference>
<dbReference type="AlphaFoldDB" id="A0A068NT97"/>
<dbReference type="HOGENOM" id="CLU_513650_0_0_0"/>
<dbReference type="Proteomes" id="UP000027982">
    <property type="component" value="Chromosome"/>
</dbReference>
<dbReference type="STRING" id="661478.OP10G_1486"/>
<name>A0A068NT97_FIMGI</name>
<organism evidence="1 2">
    <name type="scientific">Fimbriimonas ginsengisoli Gsoil 348</name>
    <dbReference type="NCBI Taxonomy" id="661478"/>
    <lineage>
        <taxon>Bacteria</taxon>
        <taxon>Bacillati</taxon>
        <taxon>Armatimonadota</taxon>
        <taxon>Fimbriimonadia</taxon>
        <taxon>Fimbriimonadales</taxon>
        <taxon>Fimbriimonadaceae</taxon>
        <taxon>Fimbriimonas</taxon>
    </lineage>
</organism>
<evidence type="ECO:0000313" key="2">
    <source>
        <dbReference type="Proteomes" id="UP000027982"/>
    </source>
</evidence>
<dbReference type="InterPro" id="IPR032675">
    <property type="entry name" value="LRR_dom_sf"/>
</dbReference>
<keyword evidence="2" id="KW-1185">Reference proteome</keyword>
<evidence type="ECO:0000313" key="1">
    <source>
        <dbReference type="EMBL" id="AIE84854.1"/>
    </source>
</evidence>
<dbReference type="eggNOG" id="COG4886">
    <property type="taxonomic scope" value="Bacteria"/>
</dbReference>
<gene>
    <name evidence="1" type="ORF">OP10G_1486</name>
</gene>
<dbReference type="EMBL" id="CP007139">
    <property type="protein sequence ID" value="AIE84854.1"/>
    <property type="molecule type" value="Genomic_DNA"/>
</dbReference>
<dbReference type="Gene3D" id="3.80.10.10">
    <property type="entry name" value="Ribonuclease Inhibitor"/>
    <property type="match status" value="1"/>
</dbReference>
<dbReference type="KEGG" id="fgi:OP10G_1486"/>
<sequence>MASASAGAQWSPPPPFETVDLPAINSRTIVTGTILDFKSAGDDWSRREVVVAVKETLKGDASGTATLRLRSFVQDEEFARWKAGGDLMLIAIPPTEGEPASLIDLSSKDLAVFTADLKLLRTPDDVIRTVKERVRVAGNTAKVERYVRNVPVSRIAGTPLEKGAYVSPDKTVRFYVPVDQRLEQYGQGLLRSKEMDHRIEGIRILGHFKTDANISRLKERLRDDGWIPTWSYEGNKLLAFRVNEVRRTAYETLKSLGISVPKPLTDDPPDRDHQVVSADLGGAEVRHDLVELARCPNLVDLSLATAKLEPPDIEALAQVKALKMIYLQGSNIADDGLRHLAALPRLAYINLGGTPVTDIGVRELARFRSLKKVDLGANATAAGVEALHRLRPDIQIQPDDFAFLARLHPQRVELGFRGRSVPEDHSVSREIWRYALVFPKETAGQVDALLRQELLRRGWKAGHPEAQPQYDGYYRERPRLPGSPNLVHLDNVILTHPPEGEVDRAWGVSAEPGGRLIIVERVVAEKPRKP</sequence>
<proteinExistence type="predicted"/>
<accession>A0A068NT97</accession>
<reference evidence="1 2" key="1">
    <citation type="journal article" date="2014" name="PLoS ONE">
        <title>The first complete genome sequence of the class fimbriimonadia in the phylum armatimonadetes.</title>
        <authorList>
            <person name="Hu Z.Y."/>
            <person name="Wang Y.Z."/>
            <person name="Im W.T."/>
            <person name="Wang S.Y."/>
            <person name="Zhao G.P."/>
            <person name="Zheng H.J."/>
            <person name="Quan Z.X."/>
        </authorList>
    </citation>
    <scope>NUCLEOTIDE SEQUENCE [LARGE SCALE GENOMIC DNA]</scope>
    <source>
        <strain evidence="1">Gsoil 348</strain>
    </source>
</reference>